<dbReference type="InterPro" id="IPR001356">
    <property type="entry name" value="HD"/>
</dbReference>
<dbReference type="GO" id="GO:0003677">
    <property type="term" value="F:DNA binding"/>
    <property type="evidence" value="ECO:0007669"/>
    <property type="project" value="UniProtKB-UniRule"/>
</dbReference>
<feature type="DNA-binding region" description="Homeobox" evidence="8">
    <location>
        <begin position="356"/>
        <end position="418"/>
    </location>
</feature>
<accession>A0AA88DEP4</accession>
<dbReference type="PANTHER" id="PTHR11850">
    <property type="entry name" value="HOMEOBOX PROTEIN TRANSCRIPTION FACTORS"/>
    <property type="match status" value="1"/>
</dbReference>
<evidence type="ECO:0000256" key="4">
    <source>
        <dbReference type="ARBA" id="ARBA00023125"/>
    </source>
</evidence>
<dbReference type="Gene3D" id="1.10.10.60">
    <property type="entry name" value="Homeodomain-like"/>
    <property type="match status" value="1"/>
</dbReference>
<dbReference type="Pfam" id="PF07526">
    <property type="entry name" value="POX"/>
    <property type="match status" value="1"/>
</dbReference>
<sequence>MATYLANLSNKKSDPSSSYMNDPFVTCSTEPPMRGGGNEMMYLNNHQAAGSSYPMILPGTSLNSDGVDSVETRHGMMFIPPIEQNVQFHGQGLSLSLGNDVVPSFPYHYSDSNLNSDLASCAPSMGSNQSVECFSMASGFCGGNISTSAMKTEGFGNPHEVFCFGNNILNSKYLKAAQGLLDEMVNVRKALKQNEMSKKHKLQGIGSSDCLRKNDGKGNDPSDPSETSGNSCSELSPAERQELQTKKTKLISMLDEIDKRYKQYYHQMQTVVSFLDNVAGHGAAEAYTALARKTISQHFRCLRDAISEQIQAIQRRLGEQDTSTSSLGSAIPRLRYVDMKLRQERGINQLSAMRHAWRPQRGLPESSVTILRAWLFEHFLHPYPKESEKAMLAKQTGLTTKQVANWFINARVRLWKPMVEEMYKEEFNDLETNAAKSSPENAHKNIKQQKQQQQQHGVVDSSSPSDEIDMRREEKIISCSSSFSLISLREEYNTNTSNNNNNNNITNSDNQANVVFITTSTDEEATVVRTNDQNSASYGVVAEDLAGAGFVVRDPRHVSLALELRHCESDGFSTLGGPHNDAATAAAAASAAASLDYQRRFSNPHLLHDFVV</sequence>
<evidence type="ECO:0000256" key="2">
    <source>
        <dbReference type="ARBA" id="ARBA00006454"/>
    </source>
</evidence>
<evidence type="ECO:0000313" key="11">
    <source>
        <dbReference type="EMBL" id="GMN35619.1"/>
    </source>
</evidence>
<evidence type="ECO:0000256" key="3">
    <source>
        <dbReference type="ARBA" id="ARBA00023015"/>
    </source>
</evidence>
<dbReference type="InterPro" id="IPR008422">
    <property type="entry name" value="KN_HD"/>
</dbReference>
<name>A0AA88DEP4_FICCA</name>
<feature type="compositionally biased region" description="Polar residues" evidence="9">
    <location>
        <begin position="1"/>
        <end position="20"/>
    </location>
</feature>
<comment type="caution">
    <text evidence="11">The sequence shown here is derived from an EMBL/GenBank/DDBJ whole genome shotgun (WGS) entry which is preliminary data.</text>
</comment>
<dbReference type="SMART" id="SM00389">
    <property type="entry name" value="HOX"/>
    <property type="match status" value="1"/>
</dbReference>
<comment type="subcellular location">
    <subcellularLocation>
        <location evidence="1 8">Nucleus</location>
    </subcellularLocation>
</comment>
<evidence type="ECO:0000256" key="1">
    <source>
        <dbReference type="ARBA" id="ARBA00004123"/>
    </source>
</evidence>
<evidence type="ECO:0000256" key="9">
    <source>
        <dbReference type="SAM" id="MobiDB-lite"/>
    </source>
</evidence>
<dbReference type="Proteomes" id="UP001187192">
    <property type="component" value="Unassembled WGS sequence"/>
</dbReference>
<keyword evidence="6" id="KW-0804">Transcription</keyword>
<dbReference type="EMBL" id="BTGU01000005">
    <property type="protein sequence ID" value="GMN35619.1"/>
    <property type="molecule type" value="Genomic_DNA"/>
</dbReference>
<dbReference type="SUPFAM" id="SSF46689">
    <property type="entry name" value="Homeodomain-like"/>
    <property type="match status" value="1"/>
</dbReference>
<evidence type="ECO:0000256" key="5">
    <source>
        <dbReference type="ARBA" id="ARBA00023155"/>
    </source>
</evidence>
<gene>
    <name evidence="11" type="ORF">TIFTF001_005413</name>
</gene>
<dbReference type="InterPro" id="IPR009057">
    <property type="entry name" value="Homeodomain-like_sf"/>
</dbReference>
<dbReference type="InterPro" id="IPR050224">
    <property type="entry name" value="TALE_homeobox"/>
</dbReference>
<dbReference type="InterPro" id="IPR006563">
    <property type="entry name" value="POX_dom"/>
</dbReference>
<reference evidence="11" key="1">
    <citation type="submission" date="2023-07" db="EMBL/GenBank/DDBJ databases">
        <title>draft genome sequence of fig (Ficus carica).</title>
        <authorList>
            <person name="Takahashi T."/>
            <person name="Nishimura K."/>
        </authorList>
    </citation>
    <scope>NUCLEOTIDE SEQUENCE</scope>
</reference>
<feature type="region of interest" description="Disordered" evidence="9">
    <location>
        <begin position="434"/>
        <end position="469"/>
    </location>
</feature>
<evidence type="ECO:0000256" key="8">
    <source>
        <dbReference type="PROSITE-ProRule" id="PRU00108"/>
    </source>
</evidence>
<dbReference type="Pfam" id="PF05920">
    <property type="entry name" value="Homeobox_KN"/>
    <property type="match status" value="1"/>
</dbReference>
<organism evidence="11 12">
    <name type="scientific">Ficus carica</name>
    <name type="common">Common fig</name>
    <dbReference type="NCBI Taxonomy" id="3494"/>
    <lineage>
        <taxon>Eukaryota</taxon>
        <taxon>Viridiplantae</taxon>
        <taxon>Streptophyta</taxon>
        <taxon>Embryophyta</taxon>
        <taxon>Tracheophyta</taxon>
        <taxon>Spermatophyta</taxon>
        <taxon>Magnoliopsida</taxon>
        <taxon>eudicotyledons</taxon>
        <taxon>Gunneridae</taxon>
        <taxon>Pentapetalae</taxon>
        <taxon>rosids</taxon>
        <taxon>fabids</taxon>
        <taxon>Rosales</taxon>
        <taxon>Moraceae</taxon>
        <taxon>Ficeae</taxon>
        <taxon>Ficus</taxon>
    </lineage>
</organism>
<dbReference type="PROSITE" id="PS50071">
    <property type="entry name" value="HOMEOBOX_2"/>
    <property type="match status" value="1"/>
</dbReference>
<comment type="similarity">
    <text evidence="2">Belongs to the TALE/BELL homeobox family.</text>
</comment>
<keyword evidence="4 8" id="KW-0238">DNA-binding</keyword>
<evidence type="ECO:0000313" key="12">
    <source>
        <dbReference type="Proteomes" id="UP001187192"/>
    </source>
</evidence>
<feature type="domain" description="Homeobox" evidence="10">
    <location>
        <begin position="354"/>
        <end position="417"/>
    </location>
</feature>
<keyword evidence="12" id="KW-1185">Reference proteome</keyword>
<feature type="compositionally biased region" description="Basic and acidic residues" evidence="9">
    <location>
        <begin position="210"/>
        <end position="220"/>
    </location>
</feature>
<feature type="region of interest" description="Disordered" evidence="9">
    <location>
        <begin position="196"/>
        <end position="241"/>
    </location>
</feature>
<keyword evidence="5 8" id="KW-0371">Homeobox</keyword>
<keyword evidence="3" id="KW-0805">Transcription regulation</keyword>
<evidence type="ECO:0000256" key="6">
    <source>
        <dbReference type="ARBA" id="ARBA00023163"/>
    </source>
</evidence>
<feature type="region of interest" description="Disordered" evidence="9">
    <location>
        <begin position="1"/>
        <end position="23"/>
    </location>
</feature>
<evidence type="ECO:0000259" key="10">
    <source>
        <dbReference type="PROSITE" id="PS50071"/>
    </source>
</evidence>
<protein>
    <recommendedName>
        <fullName evidence="10">Homeobox domain-containing protein</fullName>
    </recommendedName>
</protein>
<feature type="compositionally biased region" description="Polar residues" evidence="9">
    <location>
        <begin position="222"/>
        <end position="234"/>
    </location>
</feature>
<evidence type="ECO:0000256" key="7">
    <source>
        <dbReference type="ARBA" id="ARBA00023242"/>
    </source>
</evidence>
<dbReference type="SMART" id="SM00574">
    <property type="entry name" value="POX"/>
    <property type="match status" value="1"/>
</dbReference>
<dbReference type="GO" id="GO:0006355">
    <property type="term" value="P:regulation of DNA-templated transcription"/>
    <property type="evidence" value="ECO:0007669"/>
    <property type="project" value="InterPro"/>
</dbReference>
<dbReference type="AlphaFoldDB" id="A0AA88DEP4"/>
<keyword evidence="7 8" id="KW-0539">Nucleus</keyword>
<dbReference type="CDD" id="cd00086">
    <property type="entry name" value="homeodomain"/>
    <property type="match status" value="1"/>
</dbReference>
<dbReference type="GO" id="GO:0005634">
    <property type="term" value="C:nucleus"/>
    <property type="evidence" value="ECO:0007669"/>
    <property type="project" value="UniProtKB-SubCell"/>
</dbReference>
<proteinExistence type="inferred from homology"/>